<evidence type="ECO:0000313" key="3">
    <source>
        <dbReference type="EMBL" id="KAK3324840.1"/>
    </source>
</evidence>
<name>A0AAE0IH62_9PEZI</name>
<proteinExistence type="predicted"/>
<keyword evidence="2" id="KW-0472">Membrane</keyword>
<keyword evidence="2" id="KW-0812">Transmembrane</keyword>
<feature type="transmembrane region" description="Helical" evidence="2">
    <location>
        <begin position="539"/>
        <end position="563"/>
    </location>
</feature>
<dbReference type="AlphaFoldDB" id="A0AAE0IH62"/>
<keyword evidence="4" id="KW-1185">Reference proteome</keyword>
<feature type="transmembrane region" description="Helical" evidence="2">
    <location>
        <begin position="72"/>
        <end position="95"/>
    </location>
</feature>
<dbReference type="EMBL" id="JAUEDM010000002">
    <property type="protein sequence ID" value="KAK3324840.1"/>
    <property type="molecule type" value="Genomic_DNA"/>
</dbReference>
<feature type="region of interest" description="Disordered" evidence="1">
    <location>
        <begin position="617"/>
        <end position="694"/>
    </location>
</feature>
<evidence type="ECO:0000256" key="2">
    <source>
        <dbReference type="SAM" id="Phobius"/>
    </source>
</evidence>
<evidence type="ECO:0000256" key="1">
    <source>
        <dbReference type="SAM" id="MobiDB-lite"/>
    </source>
</evidence>
<gene>
    <name evidence="3" type="ORF">B0H66DRAFT_546856</name>
</gene>
<keyword evidence="2" id="KW-1133">Transmembrane helix</keyword>
<evidence type="ECO:0000313" key="4">
    <source>
        <dbReference type="Proteomes" id="UP001283341"/>
    </source>
</evidence>
<reference evidence="3" key="1">
    <citation type="journal article" date="2023" name="Mol. Phylogenet. Evol.">
        <title>Genome-scale phylogeny and comparative genomics of the fungal order Sordariales.</title>
        <authorList>
            <person name="Hensen N."/>
            <person name="Bonometti L."/>
            <person name="Westerberg I."/>
            <person name="Brannstrom I.O."/>
            <person name="Guillou S."/>
            <person name="Cros-Aarteil S."/>
            <person name="Calhoun S."/>
            <person name="Haridas S."/>
            <person name="Kuo A."/>
            <person name="Mondo S."/>
            <person name="Pangilinan J."/>
            <person name="Riley R."/>
            <person name="LaButti K."/>
            <person name="Andreopoulos B."/>
            <person name="Lipzen A."/>
            <person name="Chen C."/>
            <person name="Yan M."/>
            <person name="Daum C."/>
            <person name="Ng V."/>
            <person name="Clum A."/>
            <person name="Steindorff A."/>
            <person name="Ohm R.A."/>
            <person name="Martin F."/>
            <person name="Silar P."/>
            <person name="Natvig D.O."/>
            <person name="Lalanne C."/>
            <person name="Gautier V."/>
            <person name="Ament-Velasquez S.L."/>
            <person name="Kruys A."/>
            <person name="Hutchinson M.I."/>
            <person name="Powell A.J."/>
            <person name="Barry K."/>
            <person name="Miller A.N."/>
            <person name="Grigoriev I.V."/>
            <person name="Debuchy R."/>
            <person name="Gladieux P."/>
            <person name="Hiltunen Thoren M."/>
            <person name="Johannesson H."/>
        </authorList>
    </citation>
    <scope>NUCLEOTIDE SEQUENCE</scope>
    <source>
        <strain evidence="3">CBS 118394</strain>
    </source>
</reference>
<feature type="transmembrane region" description="Helical" evidence="2">
    <location>
        <begin position="14"/>
        <end position="35"/>
    </location>
</feature>
<organism evidence="3 4">
    <name type="scientific">Apodospora peruviana</name>
    <dbReference type="NCBI Taxonomy" id="516989"/>
    <lineage>
        <taxon>Eukaryota</taxon>
        <taxon>Fungi</taxon>
        <taxon>Dikarya</taxon>
        <taxon>Ascomycota</taxon>
        <taxon>Pezizomycotina</taxon>
        <taxon>Sordariomycetes</taxon>
        <taxon>Sordariomycetidae</taxon>
        <taxon>Sordariales</taxon>
        <taxon>Lasiosphaeriaceae</taxon>
        <taxon>Apodospora</taxon>
    </lineage>
</organism>
<reference evidence="3" key="2">
    <citation type="submission" date="2023-06" db="EMBL/GenBank/DDBJ databases">
        <authorList>
            <consortium name="Lawrence Berkeley National Laboratory"/>
            <person name="Haridas S."/>
            <person name="Hensen N."/>
            <person name="Bonometti L."/>
            <person name="Westerberg I."/>
            <person name="Brannstrom I.O."/>
            <person name="Guillou S."/>
            <person name="Cros-Aarteil S."/>
            <person name="Calhoun S."/>
            <person name="Kuo A."/>
            <person name="Mondo S."/>
            <person name="Pangilinan J."/>
            <person name="Riley R."/>
            <person name="Labutti K."/>
            <person name="Andreopoulos B."/>
            <person name="Lipzen A."/>
            <person name="Chen C."/>
            <person name="Yanf M."/>
            <person name="Daum C."/>
            <person name="Ng V."/>
            <person name="Clum A."/>
            <person name="Steindorff A."/>
            <person name="Ohm R."/>
            <person name="Martin F."/>
            <person name="Silar P."/>
            <person name="Natvig D."/>
            <person name="Lalanne C."/>
            <person name="Gautier V."/>
            <person name="Ament-Velasquez S.L."/>
            <person name="Kruys A."/>
            <person name="Hutchinson M.I."/>
            <person name="Powell A.J."/>
            <person name="Barry K."/>
            <person name="Miller A.N."/>
            <person name="Grigoriev I.V."/>
            <person name="Debuchy R."/>
            <person name="Gladieux P."/>
            <person name="Thoren M.H."/>
            <person name="Johannesson H."/>
        </authorList>
    </citation>
    <scope>NUCLEOTIDE SEQUENCE</scope>
    <source>
        <strain evidence="3">CBS 118394</strain>
    </source>
</reference>
<protein>
    <submittedName>
        <fullName evidence="3">Uncharacterized protein</fullName>
    </submittedName>
</protein>
<accession>A0AAE0IH62</accession>
<feature type="compositionally biased region" description="Polar residues" evidence="1">
    <location>
        <begin position="644"/>
        <end position="677"/>
    </location>
</feature>
<comment type="caution">
    <text evidence="3">The sequence shown here is derived from an EMBL/GenBank/DDBJ whole genome shotgun (WGS) entry which is preliminary data.</text>
</comment>
<sequence length="776" mass="85961">MAGKEVVLARYRRLPGFVVLLYLCLLVIPWLFTYIQSSSPFRLTVPLSQEKYKYDVNELGIQLWDATFATNWTYALEVLTVFAGVVALPVIYMLLARAAVVFTLRTRATKKVSARQLFSLADGRYLQHGLLPDSEATWLTRFGAGLILIAYPLSYDGKPSRYNPGPNGRDQQQIGPSPGLAIISDLNRTNIVQRTLHSVIIEQRSQLSSSAWYDDRDERYFVTALPRNTSTGLFRQVALRMDSNARCENIREDEFPTPCPGTGFPYARSRTRIQEDTGEEFISTSTVDVCVFTNPPSTAAGADYTSPWSADTNDTQYLEEEMYIRVKYPVYQESWVVRCVGNTTLGYFELGNFHNGGEFSQTIKNYSEYAKNTNIVNRRGKYWYDSDHSSIDPNAELDHVRRATPGPLTIAALALFGNGSFYDLAARVGSNNATDDPLAQALGASCPFPFKAQLSSYYQDPCDMRYGYRQDFPASTVNFLVSLFNPDWTNTNHLEVAMYLANQALMDTAASVSQTKPSSADYIWTTEGLQYRQFVMSTATLVVVSVLVALQALGMIVLLVYSYRVPTWTSTLDALAIARITYQLKDGDFIRWIGLQDVSWKQRKELDEVNGLIGIVERPPNSALPPNPQEHSTSAEDTAALVPRSSTAGCPSSVTQAEEVQTTGRNSFGQGQISQTPPESPAVADDSSTQLHPRMSLNIGDNEFEMDDLEVGRQSPPAYTPRHPGRGTDPIHAVGQPPDYTATLAINELRVGARGIVTRMAVLHSRPGLAAAGGNV</sequence>
<dbReference type="Proteomes" id="UP001283341">
    <property type="component" value="Unassembled WGS sequence"/>
</dbReference>